<evidence type="ECO:0000313" key="1">
    <source>
        <dbReference type="EMBL" id="KAK1424359.1"/>
    </source>
</evidence>
<keyword evidence="2" id="KW-1185">Reference proteome</keyword>
<accession>A0AAD8KKD1</accession>
<protein>
    <submittedName>
        <fullName evidence="1">Uncharacterized protein</fullName>
    </submittedName>
</protein>
<proteinExistence type="predicted"/>
<gene>
    <name evidence="1" type="ORF">QVD17_19688</name>
</gene>
<reference evidence="1" key="1">
    <citation type="journal article" date="2023" name="bioRxiv">
        <title>Improved chromosome-level genome assembly for marigold (Tagetes erecta).</title>
        <authorList>
            <person name="Jiang F."/>
            <person name="Yuan L."/>
            <person name="Wang S."/>
            <person name="Wang H."/>
            <person name="Xu D."/>
            <person name="Wang A."/>
            <person name="Fan W."/>
        </authorList>
    </citation>
    <scope>NUCLEOTIDE SEQUENCE</scope>
    <source>
        <strain evidence="1">WSJ</strain>
        <tissue evidence="1">Leaf</tissue>
    </source>
</reference>
<comment type="caution">
    <text evidence="1">The sequence shown here is derived from an EMBL/GenBank/DDBJ whole genome shotgun (WGS) entry which is preliminary data.</text>
</comment>
<organism evidence="1 2">
    <name type="scientific">Tagetes erecta</name>
    <name type="common">African marigold</name>
    <dbReference type="NCBI Taxonomy" id="13708"/>
    <lineage>
        <taxon>Eukaryota</taxon>
        <taxon>Viridiplantae</taxon>
        <taxon>Streptophyta</taxon>
        <taxon>Embryophyta</taxon>
        <taxon>Tracheophyta</taxon>
        <taxon>Spermatophyta</taxon>
        <taxon>Magnoliopsida</taxon>
        <taxon>eudicotyledons</taxon>
        <taxon>Gunneridae</taxon>
        <taxon>Pentapetalae</taxon>
        <taxon>asterids</taxon>
        <taxon>campanulids</taxon>
        <taxon>Asterales</taxon>
        <taxon>Asteraceae</taxon>
        <taxon>Asteroideae</taxon>
        <taxon>Heliantheae alliance</taxon>
        <taxon>Tageteae</taxon>
        <taxon>Tagetes</taxon>
    </lineage>
</organism>
<sequence length="96" mass="11043">MNVEKSQDVVNIVLKSEEHKAAYAAFTASFQAYLGSQLTPMELMVQDLNDMHPDDVKEMDIQWNMVMMAYRTQSNRNFNKSSLNKKIGFDKYNVTG</sequence>
<name>A0AAD8KKD1_TARER</name>
<evidence type="ECO:0000313" key="2">
    <source>
        <dbReference type="Proteomes" id="UP001229421"/>
    </source>
</evidence>
<dbReference type="AlphaFoldDB" id="A0AAD8KKD1"/>
<dbReference type="EMBL" id="JAUHHV010000005">
    <property type="protein sequence ID" value="KAK1424359.1"/>
    <property type="molecule type" value="Genomic_DNA"/>
</dbReference>
<dbReference type="Proteomes" id="UP001229421">
    <property type="component" value="Unassembled WGS sequence"/>
</dbReference>